<comment type="caution">
    <text evidence="1">The sequence shown here is derived from an EMBL/GenBank/DDBJ whole genome shotgun (WGS) entry which is preliminary data.</text>
</comment>
<proteinExistence type="predicted"/>
<evidence type="ECO:0000313" key="1">
    <source>
        <dbReference type="EMBL" id="KAJ3002796.1"/>
    </source>
</evidence>
<protein>
    <submittedName>
        <fullName evidence="1">Uncharacterized protein</fullName>
    </submittedName>
</protein>
<keyword evidence="2" id="KW-1185">Reference proteome</keyword>
<dbReference type="EMBL" id="JANSHE010001416">
    <property type="protein sequence ID" value="KAJ3002796.1"/>
    <property type="molecule type" value="Genomic_DNA"/>
</dbReference>
<name>A0ACC1PWC8_9APHY</name>
<organism evidence="1 2">
    <name type="scientific">Trametes sanguinea</name>
    <dbReference type="NCBI Taxonomy" id="158606"/>
    <lineage>
        <taxon>Eukaryota</taxon>
        <taxon>Fungi</taxon>
        <taxon>Dikarya</taxon>
        <taxon>Basidiomycota</taxon>
        <taxon>Agaricomycotina</taxon>
        <taxon>Agaricomycetes</taxon>
        <taxon>Polyporales</taxon>
        <taxon>Polyporaceae</taxon>
        <taxon>Trametes</taxon>
    </lineage>
</organism>
<evidence type="ECO:0000313" key="2">
    <source>
        <dbReference type="Proteomes" id="UP001144978"/>
    </source>
</evidence>
<dbReference type="Proteomes" id="UP001144978">
    <property type="component" value="Unassembled WGS sequence"/>
</dbReference>
<gene>
    <name evidence="1" type="ORF">NUW54_g5652</name>
</gene>
<accession>A0ACC1PWC8</accession>
<reference evidence="1" key="1">
    <citation type="submission" date="2022-08" db="EMBL/GenBank/DDBJ databases">
        <title>Genome Sequence of Pycnoporus sanguineus.</title>
        <authorList>
            <person name="Buettner E."/>
        </authorList>
    </citation>
    <scope>NUCLEOTIDE SEQUENCE</scope>
    <source>
        <strain evidence="1">CG-C14</strain>
    </source>
</reference>
<sequence length="1704" mass="189819">MQNEKRTHLYFPAHVNSNHWVTFEVDFEKRTLTYGDSLHHRGSTISARTRSSILAWLKADFGGRWIDGGYNLAIGTQRDNTSCGVYAENAIAHRIFGDPLIEHGTQDRERMDLFIAIVRAHNDLESRMERHRQEHPAILSESAYDDLSIEDLELRNDHNFTREEHSTLTSRHPDGTTHLLVTDATAQIKSTVRVPAPLAALSSKATSSLSAPTGVLSMKLNSASCPESGTNSSSADHLPSKRPLSLVSESDSDVELAAGDNESCSSSGASTTEEARSRHQTRSKGGQSRSAQASRQLRALVKSGRFVPDENKVATFREKIRSLDPFADIDIKHWKVYHSACSKWYKMSEPYNTAKFTDHITKRCRVTATTAACAKPRLKKQKILGEGDKRQDGTIHAFFSRRNATDPEGRNTPQAKPEAIANSQCSSGASLDGHSSQPSVSGSEKSLPPVAKKAVSTTITFWTSKLNLKKRKSLGGTNNEPRLRPATPSPAQKPTAASTPTVPCGGITEMHEQRLPQYLWRPSADGGGSKKRDVFIQELWPDEERNWSDLDSDEQEQVNLVQKHHRTWRIDRENARVFATACLKSVALDNFSGSTDGPPPICAECRVVLSSKQFDNACRRTVKDKKNFKFANKQYTNQKLAEIYARCKGLEALIEDPDAETSVFTRFAVGVQNGEFTKDDVLLDLVRALVEKAEREKRGKGLQNFRYGAALWDFAQTCAITGRRVYDILGKHFQVPAIRTLKREQARQPQFPLSVEECTFEMAEAYVKRLGYQGPVSLSCDDTKLQPAFRVVYDRAKDTDFLIGGIDGPLEVANPDELRKLLDALPKTKKAQKIRLWTLQAPYPGIPPLILAARAIPNNLKAPELYAYLMQIINGLAAKDIHVVSYACDGTETERAVQRLVVEHATSCRTHSIKRPRPGAPDVVLTIAEIHGRPLVMIQDSKHAAKTFRNNLFSGARALVLGNFLAVYHYARDIAFHALGPLFHRDVEKLDRQDDNAATRLFASATLDFTATTYPDRVGLIVYLFIFGELIDAYQSRSISHLERAHMVLRASYFLTTWRRFLSVAGYSEDRYCLSREAIDITGYLIEGLLGLIYVFRDLGDYPLVPWLHSTEVVEHLFAEMRKLVKDFTFEDWLFNARKLQTLVRTVNKGRDNSDPKARAQGYAHTYMDYRGIDLASLAVFPTDKELDKAAESAWNDTINLMEVLGVDITTLHTAASSSDTRSVPQGPEAIRLPSINSWYPPQPSSSTASARHDTMVASQPAHFAQEDEELPDGDDSDESVFELTEQAQLEELIEYEDGILRNTTTGRQVQRRLFQLQCAAAAVTLDEKCRPRGEDDEQHDEDDSTLAEGEAETVHEILDSTRRRRSSAHPYIELPELDWPEEKAAVFDAVPSVHGRTDFSLLIKIREMHETERAKKAIRRRNTPQSSDSHAEIILCEDSAGQQASAKPTVSTRGQILSSMHAILREAGEYAKGTGSGLERQARISGSTSVELAGNAANALLAAGQRALKIVEWRGKLFTKFRVPQSALLTDALVGTPHPSRRDHRRLQAGVWGIVYHAGHLFLVDVVCVYSQNAAKGSPHAWREGVDSIGLVSYIVVQAYERSPGMNRFRPVHDRVVTLQTVSYLHVPSEHFLRTLPGSDPSFSLDRKAVRLNNEAYEVFCTLDEDSAVRERIQAAVKALDAARKRGEATEAATATAAKAGTQ</sequence>